<sequence length="246" mass="26910">MLKHKTPRRDHTLSQKRFTTYDHESMTVSQASKVSVRGVIVHSDKAFGKTGSRPLVTNSSIPIGNSREVVSRSKPIKTSVPDGHGVSSDWTKRPVSLFPTGARHRAQIAAGDLDNLDLADTARVLRAVSLKFGGSWCIKSCQSSLTQSTIRQLNEFIVTAILKHARYLGLKLTIATNARALSLSQYSYLKSDKTSGCSLQSTRTAFSDDSSSLAASFAGLGRVRSRRVRYGVLIGFHTSISMSIYF</sequence>
<evidence type="ECO:0000313" key="3">
    <source>
        <dbReference type="Proteomes" id="UP000324748"/>
    </source>
</evidence>
<name>A0A5B0PQ91_PUCGR</name>
<dbReference type="AlphaFoldDB" id="A0A5B0PQ91"/>
<reference evidence="2 3" key="1">
    <citation type="submission" date="2019-05" db="EMBL/GenBank/DDBJ databases">
        <title>Emergence of the Ug99 lineage of the wheat stem rust pathogen through somatic hybridization.</title>
        <authorList>
            <person name="Li F."/>
            <person name="Upadhyaya N.M."/>
            <person name="Sperschneider J."/>
            <person name="Matny O."/>
            <person name="Nguyen-Phuc H."/>
            <person name="Mago R."/>
            <person name="Raley C."/>
            <person name="Miller M.E."/>
            <person name="Silverstein K.A.T."/>
            <person name="Henningsen E."/>
            <person name="Hirsch C.D."/>
            <person name="Visser B."/>
            <person name="Pretorius Z.A."/>
            <person name="Steffenson B.J."/>
            <person name="Schwessinger B."/>
            <person name="Dodds P.N."/>
            <person name="Figueroa M."/>
        </authorList>
    </citation>
    <scope>NUCLEOTIDE SEQUENCE [LARGE SCALE GENOMIC DNA]</scope>
    <source>
        <strain evidence="2">21-0</strain>
    </source>
</reference>
<protein>
    <submittedName>
        <fullName evidence="2">Uncharacterized protein</fullName>
    </submittedName>
</protein>
<comment type="caution">
    <text evidence="2">The sequence shown here is derived from an EMBL/GenBank/DDBJ whole genome shotgun (WGS) entry which is preliminary data.</text>
</comment>
<dbReference type="EMBL" id="VSWC01000042">
    <property type="protein sequence ID" value="KAA1103106.1"/>
    <property type="molecule type" value="Genomic_DNA"/>
</dbReference>
<keyword evidence="3" id="KW-1185">Reference proteome</keyword>
<feature type="region of interest" description="Disordered" evidence="1">
    <location>
        <begin position="68"/>
        <end position="88"/>
    </location>
</feature>
<evidence type="ECO:0000313" key="2">
    <source>
        <dbReference type="EMBL" id="KAA1103106.1"/>
    </source>
</evidence>
<proteinExistence type="predicted"/>
<evidence type="ECO:0000256" key="1">
    <source>
        <dbReference type="SAM" id="MobiDB-lite"/>
    </source>
</evidence>
<organism evidence="2 3">
    <name type="scientific">Puccinia graminis f. sp. tritici</name>
    <dbReference type="NCBI Taxonomy" id="56615"/>
    <lineage>
        <taxon>Eukaryota</taxon>
        <taxon>Fungi</taxon>
        <taxon>Dikarya</taxon>
        <taxon>Basidiomycota</taxon>
        <taxon>Pucciniomycotina</taxon>
        <taxon>Pucciniomycetes</taxon>
        <taxon>Pucciniales</taxon>
        <taxon>Pucciniaceae</taxon>
        <taxon>Puccinia</taxon>
    </lineage>
</organism>
<dbReference type="Proteomes" id="UP000324748">
    <property type="component" value="Unassembled WGS sequence"/>
</dbReference>
<accession>A0A5B0PQ91</accession>
<gene>
    <name evidence="2" type="ORF">PGT21_006604</name>
</gene>